<dbReference type="SUPFAM" id="SSF55931">
    <property type="entry name" value="Glutamine synthetase/guanido kinase"/>
    <property type="match status" value="1"/>
</dbReference>
<evidence type="ECO:0000313" key="5">
    <source>
        <dbReference type="EMBL" id="CAB4598625.1"/>
    </source>
</evidence>
<dbReference type="AlphaFoldDB" id="A0A6J6GIA8"/>
<dbReference type="InterPro" id="IPR008146">
    <property type="entry name" value="Gln_synth_cat_dom"/>
</dbReference>
<feature type="domain" description="GS catalytic" evidence="4">
    <location>
        <begin position="111"/>
        <end position="450"/>
    </location>
</feature>
<evidence type="ECO:0000256" key="2">
    <source>
        <dbReference type="ARBA" id="ARBA00022741"/>
    </source>
</evidence>
<dbReference type="PANTHER" id="PTHR43785:SF2">
    <property type="entry name" value="TYPE-1 GLUTAMINE SYNTHETASE 1"/>
    <property type="match status" value="1"/>
</dbReference>
<dbReference type="Gene3D" id="3.30.590.10">
    <property type="entry name" value="Glutamine synthetase/guanido kinase, catalytic domain"/>
    <property type="match status" value="1"/>
</dbReference>
<dbReference type="Gene3D" id="3.10.20.70">
    <property type="entry name" value="Glutamine synthetase, N-terminal domain"/>
    <property type="match status" value="1"/>
</dbReference>
<dbReference type="EMBL" id="CAEZWQ010000023">
    <property type="protein sequence ID" value="CAB4658184.1"/>
    <property type="molecule type" value="Genomic_DNA"/>
</dbReference>
<dbReference type="InterPro" id="IPR036651">
    <property type="entry name" value="Gln_synt_N_sf"/>
</dbReference>
<evidence type="ECO:0000256" key="1">
    <source>
        <dbReference type="ARBA" id="ARBA00022598"/>
    </source>
</evidence>
<proteinExistence type="predicted"/>
<dbReference type="InterPro" id="IPR014746">
    <property type="entry name" value="Gln_synth/guanido_kin_cat_dom"/>
</dbReference>
<dbReference type="SMART" id="SM01230">
    <property type="entry name" value="Gln-synt_C"/>
    <property type="match status" value="1"/>
</dbReference>
<dbReference type="GO" id="GO:0005524">
    <property type="term" value="F:ATP binding"/>
    <property type="evidence" value="ECO:0007669"/>
    <property type="project" value="UniProtKB-KW"/>
</dbReference>
<sequence length="450" mass="49387">MNSKEIVEEVSARDIRLIRFLYCDPAGVIRGKTVHASQIASKIDEGVGLTRAQNAVNLFEDLIQVDGMEPVGEVRIIPDHKTFTELPWLNRTASMFSDLREQDGSEWGGCTRTVLKHAIAKAHAAGIKVFAAFESEFYLAEDTDNGPQPWANGPVYSSSGMDRASAVMDDMVDNLTEQGFIVEQAINEYGPGQQEIVLRYTDALGAADQHLKFRDTIRGTAEVQHGLHASFAPKPFVDGIGSGAHLHFSLWSLDGKTNLLHNPLAQTEISEVGKNFVAGLLEHMPAVLALTCPSFVSYQRLKPHSWAGSTISWGYDNRECAVRVASPFTGREAESINLELKTSDGTSNPYLALAAVILAGLDGIEKKMTPPKPAHRDPALLTPEQQRECNIRPLPSNQLEALDALEKDELITDGLGELMARCILATRRAEHARALKEGDDWARLNTFSTF</sequence>
<evidence type="ECO:0000313" key="6">
    <source>
        <dbReference type="EMBL" id="CAB4658184.1"/>
    </source>
</evidence>
<dbReference type="Pfam" id="PF00120">
    <property type="entry name" value="Gln-synt_C"/>
    <property type="match status" value="1"/>
</dbReference>
<organism evidence="5">
    <name type="scientific">freshwater metagenome</name>
    <dbReference type="NCBI Taxonomy" id="449393"/>
    <lineage>
        <taxon>unclassified sequences</taxon>
        <taxon>metagenomes</taxon>
        <taxon>ecological metagenomes</taxon>
    </lineage>
</organism>
<keyword evidence="3" id="KW-0067">ATP-binding</keyword>
<reference evidence="5" key="1">
    <citation type="submission" date="2020-05" db="EMBL/GenBank/DDBJ databases">
        <authorList>
            <person name="Chiriac C."/>
            <person name="Salcher M."/>
            <person name="Ghai R."/>
            <person name="Kavagutti S V."/>
        </authorList>
    </citation>
    <scope>NUCLEOTIDE SEQUENCE</scope>
</reference>
<keyword evidence="2" id="KW-0547">Nucleotide-binding</keyword>
<dbReference type="GO" id="GO:0004356">
    <property type="term" value="F:glutamine synthetase activity"/>
    <property type="evidence" value="ECO:0007669"/>
    <property type="project" value="InterPro"/>
</dbReference>
<protein>
    <submittedName>
        <fullName evidence="5">Unannotated protein</fullName>
    </submittedName>
</protein>
<keyword evidence="1" id="KW-0436">Ligase</keyword>
<dbReference type="PROSITE" id="PS51987">
    <property type="entry name" value="GS_CATALYTIC"/>
    <property type="match status" value="1"/>
</dbReference>
<dbReference type="PANTHER" id="PTHR43785">
    <property type="entry name" value="GAMMA-GLUTAMYLPUTRESCINE SYNTHETASE"/>
    <property type="match status" value="1"/>
</dbReference>
<accession>A0A6J6GIA8</accession>
<dbReference type="Pfam" id="PF16952">
    <property type="entry name" value="Gln-synt_N_2"/>
    <property type="match status" value="1"/>
</dbReference>
<dbReference type="SUPFAM" id="SSF54368">
    <property type="entry name" value="Glutamine synthetase, N-terminal domain"/>
    <property type="match status" value="1"/>
</dbReference>
<dbReference type="InterPro" id="IPR008147">
    <property type="entry name" value="Gln_synt_N"/>
</dbReference>
<gene>
    <name evidence="5" type="ORF">UFOPK1795_01035</name>
    <name evidence="6" type="ORF">UFOPK2275_00349</name>
</gene>
<evidence type="ECO:0000259" key="4">
    <source>
        <dbReference type="PROSITE" id="PS51987"/>
    </source>
</evidence>
<dbReference type="GO" id="GO:0006542">
    <property type="term" value="P:glutamine biosynthetic process"/>
    <property type="evidence" value="ECO:0007669"/>
    <property type="project" value="InterPro"/>
</dbReference>
<name>A0A6J6GIA8_9ZZZZ</name>
<dbReference type="EMBL" id="CAEZUG010000068">
    <property type="protein sequence ID" value="CAB4598625.1"/>
    <property type="molecule type" value="Genomic_DNA"/>
</dbReference>
<evidence type="ECO:0000256" key="3">
    <source>
        <dbReference type="ARBA" id="ARBA00022840"/>
    </source>
</evidence>